<dbReference type="InterPro" id="IPR011010">
    <property type="entry name" value="DNA_brk_join_enz"/>
</dbReference>
<organism evidence="5">
    <name type="scientific">termite gut metagenome</name>
    <dbReference type="NCBI Taxonomy" id="433724"/>
    <lineage>
        <taxon>unclassified sequences</taxon>
        <taxon>metagenomes</taxon>
        <taxon>organismal metagenomes</taxon>
    </lineage>
</organism>
<dbReference type="InterPro" id="IPR010998">
    <property type="entry name" value="Integrase_recombinase_N"/>
</dbReference>
<sequence>MLFPIVFVDLQHKCNTAIIMANYFPYIKPGYVTQEGTTVLYVRYNHDRTRRTFISTGYNIKPEHWDAKKKWVKRACPQFEEIDSVLTKITSKLGDILTYAKENSIEPTVDFVLLELEKNREYEQRSSRVNMFDTLELYIEEKAPSVSLDRVKDYKTLRKHLMNFKECSSQPVTFRNLNLKFYNEFMDYLFYKAEKPDGTIGLLTNSAGKVIRLLKGFVNYQMAKEIIPTIDMRSFKVVEEETDAVYLNETELAVIYALDLSDDKELEEIRDVFIVGCFTGLRYSDLSTLSPEHVDLVNGNINIKQRKVHKAVVIPMIDYVPDILQKYNYDLPKIPSYKFNERIKELGQRTQLKQKIEIVRKKGKNRIKEVFEKWEMISSHTCRRSFCTNMYLSGFPAEELMRISGHKSPAAFMRYIKVDNQQAARRLKELRNKIKN</sequence>
<keyword evidence="2" id="KW-0238">DNA-binding</keyword>
<dbReference type="InterPro" id="IPR013762">
    <property type="entry name" value="Integrase-like_cat_sf"/>
</dbReference>
<gene>
    <name evidence="5" type="ORF">EZS27_007207</name>
</gene>
<dbReference type="InterPro" id="IPR025269">
    <property type="entry name" value="SAM-like_dom"/>
</dbReference>
<comment type="caution">
    <text evidence="5">The sequence shown here is derived from an EMBL/GenBank/DDBJ whole genome shotgun (WGS) entry which is preliminary data.</text>
</comment>
<proteinExistence type="inferred from homology"/>
<dbReference type="GO" id="GO:0003677">
    <property type="term" value="F:DNA binding"/>
    <property type="evidence" value="ECO:0007669"/>
    <property type="project" value="UniProtKB-KW"/>
</dbReference>
<dbReference type="InterPro" id="IPR035386">
    <property type="entry name" value="Arm-DNA-bind_5"/>
</dbReference>
<feature type="domain" description="Tyr recombinase" evidence="4">
    <location>
        <begin position="242"/>
        <end position="428"/>
    </location>
</feature>
<dbReference type="PANTHER" id="PTHR30349">
    <property type="entry name" value="PHAGE INTEGRASE-RELATED"/>
    <property type="match status" value="1"/>
</dbReference>
<dbReference type="InterPro" id="IPR002104">
    <property type="entry name" value="Integrase_catalytic"/>
</dbReference>
<dbReference type="Gene3D" id="1.10.443.10">
    <property type="entry name" value="Intergrase catalytic core"/>
    <property type="match status" value="1"/>
</dbReference>
<dbReference type="PROSITE" id="PS51898">
    <property type="entry name" value="TYR_RECOMBINASE"/>
    <property type="match status" value="1"/>
</dbReference>
<name>A0A5J4SIT0_9ZZZZ</name>
<protein>
    <submittedName>
        <fullName evidence="5">Tyrosine recombinase XerC</fullName>
    </submittedName>
</protein>
<dbReference type="CDD" id="cd01185">
    <property type="entry name" value="INTN1_C_like"/>
    <property type="match status" value="1"/>
</dbReference>
<evidence type="ECO:0000256" key="2">
    <source>
        <dbReference type="ARBA" id="ARBA00023125"/>
    </source>
</evidence>
<evidence type="ECO:0000259" key="4">
    <source>
        <dbReference type="PROSITE" id="PS51898"/>
    </source>
</evidence>
<dbReference type="GO" id="GO:0006310">
    <property type="term" value="P:DNA recombination"/>
    <property type="evidence" value="ECO:0007669"/>
    <property type="project" value="UniProtKB-KW"/>
</dbReference>
<comment type="similarity">
    <text evidence="1">Belongs to the 'phage' integrase family.</text>
</comment>
<accession>A0A5J4SIT0</accession>
<evidence type="ECO:0000313" key="5">
    <source>
        <dbReference type="EMBL" id="KAA6345231.1"/>
    </source>
</evidence>
<dbReference type="Pfam" id="PF00589">
    <property type="entry name" value="Phage_integrase"/>
    <property type="match status" value="1"/>
</dbReference>
<keyword evidence="3" id="KW-0233">DNA recombination</keyword>
<dbReference type="Gene3D" id="1.10.150.130">
    <property type="match status" value="1"/>
</dbReference>
<dbReference type="AlphaFoldDB" id="A0A5J4SIT0"/>
<dbReference type="EMBL" id="SNRY01000180">
    <property type="protein sequence ID" value="KAA6345231.1"/>
    <property type="molecule type" value="Genomic_DNA"/>
</dbReference>
<reference evidence="5" key="1">
    <citation type="submission" date="2019-03" db="EMBL/GenBank/DDBJ databases">
        <title>Single cell metagenomics reveals metabolic interactions within the superorganism composed of flagellate Streblomastix strix and complex community of Bacteroidetes bacteria on its surface.</title>
        <authorList>
            <person name="Treitli S.C."/>
            <person name="Kolisko M."/>
            <person name="Husnik F."/>
            <person name="Keeling P."/>
            <person name="Hampl V."/>
        </authorList>
    </citation>
    <scope>NUCLEOTIDE SEQUENCE</scope>
    <source>
        <strain evidence="5">STM</strain>
    </source>
</reference>
<dbReference type="InterPro" id="IPR050090">
    <property type="entry name" value="Tyrosine_recombinase_XerCD"/>
</dbReference>
<dbReference type="Pfam" id="PF13102">
    <property type="entry name" value="Phage_int_SAM_5"/>
    <property type="match status" value="1"/>
</dbReference>
<evidence type="ECO:0000256" key="3">
    <source>
        <dbReference type="ARBA" id="ARBA00023172"/>
    </source>
</evidence>
<dbReference type="GO" id="GO:0015074">
    <property type="term" value="P:DNA integration"/>
    <property type="evidence" value="ECO:0007669"/>
    <property type="project" value="InterPro"/>
</dbReference>
<dbReference type="PANTHER" id="PTHR30349:SF64">
    <property type="entry name" value="PROPHAGE INTEGRASE INTD-RELATED"/>
    <property type="match status" value="1"/>
</dbReference>
<evidence type="ECO:0000256" key="1">
    <source>
        <dbReference type="ARBA" id="ARBA00008857"/>
    </source>
</evidence>
<dbReference type="SUPFAM" id="SSF56349">
    <property type="entry name" value="DNA breaking-rejoining enzymes"/>
    <property type="match status" value="1"/>
</dbReference>
<dbReference type="Pfam" id="PF17293">
    <property type="entry name" value="Arm-DNA-bind_5"/>
    <property type="match status" value="1"/>
</dbReference>